<sequence length="114" mass="12814">MAVTQTTTDEIEIIDEVAARALTEPMTVMSSVGIVRGTKGMYEVTSESEYIVDLEAPSGARCLCPDHKYRGRECKHIKRAKFETGREPIPAWVDPDDVDDVLGMWVEGEPRWSR</sequence>
<organism evidence="3 4">
    <name type="scientific">Natronococcus jeotgali DSM 18795</name>
    <dbReference type="NCBI Taxonomy" id="1227498"/>
    <lineage>
        <taxon>Archaea</taxon>
        <taxon>Methanobacteriati</taxon>
        <taxon>Methanobacteriota</taxon>
        <taxon>Stenosarchaea group</taxon>
        <taxon>Halobacteria</taxon>
        <taxon>Halobacteriales</taxon>
        <taxon>Natrialbaceae</taxon>
        <taxon>Natronococcus</taxon>
    </lineage>
</organism>
<dbReference type="STRING" id="1227498.C492_16573"/>
<evidence type="ECO:0000313" key="4">
    <source>
        <dbReference type="Proteomes" id="UP000011531"/>
    </source>
</evidence>
<keyword evidence="1" id="KW-0862">Zinc</keyword>
<feature type="domain" description="SWIM-type" evidence="2">
    <location>
        <begin position="50"/>
        <end position="85"/>
    </location>
</feature>
<dbReference type="GO" id="GO:0008270">
    <property type="term" value="F:zinc ion binding"/>
    <property type="evidence" value="ECO:0007669"/>
    <property type="project" value="UniProtKB-KW"/>
</dbReference>
<proteinExistence type="predicted"/>
<evidence type="ECO:0000256" key="1">
    <source>
        <dbReference type="PROSITE-ProRule" id="PRU00325"/>
    </source>
</evidence>
<dbReference type="PROSITE" id="PS50966">
    <property type="entry name" value="ZF_SWIM"/>
    <property type="match status" value="1"/>
</dbReference>
<dbReference type="AlphaFoldDB" id="L9WXL1"/>
<reference evidence="3 4" key="1">
    <citation type="journal article" date="2014" name="PLoS Genet.">
        <title>Phylogenetically driven sequencing of extremely halophilic archaea reveals strategies for static and dynamic osmo-response.</title>
        <authorList>
            <person name="Becker E.A."/>
            <person name="Seitzer P.M."/>
            <person name="Tritt A."/>
            <person name="Larsen D."/>
            <person name="Krusor M."/>
            <person name="Yao A.I."/>
            <person name="Wu D."/>
            <person name="Madern D."/>
            <person name="Eisen J.A."/>
            <person name="Darling A.E."/>
            <person name="Facciotti M.T."/>
        </authorList>
    </citation>
    <scope>NUCLEOTIDE SEQUENCE [LARGE SCALE GENOMIC DNA]</scope>
    <source>
        <strain evidence="3 4">DSM 18795</strain>
    </source>
</reference>
<comment type="caution">
    <text evidence="3">The sequence shown here is derived from an EMBL/GenBank/DDBJ whole genome shotgun (WGS) entry which is preliminary data.</text>
</comment>
<keyword evidence="1" id="KW-0863">Zinc-finger</keyword>
<protein>
    <recommendedName>
        <fullName evidence="2">SWIM-type domain-containing protein</fullName>
    </recommendedName>
</protein>
<name>L9WXL1_9EURY</name>
<dbReference type="OrthoDB" id="142306at2157"/>
<dbReference type="EMBL" id="AOIA01000141">
    <property type="protein sequence ID" value="ELY54210.1"/>
    <property type="molecule type" value="Genomic_DNA"/>
</dbReference>
<gene>
    <name evidence="3" type="ORF">C492_16573</name>
</gene>
<keyword evidence="1" id="KW-0479">Metal-binding</keyword>
<keyword evidence="4" id="KW-1185">Reference proteome</keyword>
<evidence type="ECO:0000259" key="2">
    <source>
        <dbReference type="PROSITE" id="PS50966"/>
    </source>
</evidence>
<dbReference type="RefSeq" id="WP_008425521.1">
    <property type="nucleotide sequence ID" value="NZ_AOIA01000141.1"/>
</dbReference>
<accession>L9WXL1</accession>
<dbReference type="InterPro" id="IPR007527">
    <property type="entry name" value="Znf_SWIM"/>
</dbReference>
<dbReference type="Proteomes" id="UP000011531">
    <property type="component" value="Unassembled WGS sequence"/>
</dbReference>
<evidence type="ECO:0000313" key="3">
    <source>
        <dbReference type="EMBL" id="ELY54210.1"/>
    </source>
</evidence>